<proteinExistence type="predicted"/>
<gene>
    <name evidence="1" type="ORF">CQ14_06900</name>
</gene>
<evidence type="ECO:0000313" key="2">
    <source>
        <dbReference type="Proteomes" id="UP000051660"/>
    </source>
</evidence>
<protein>
    <submittedName>
        <fullName evidence="1">Uncharacterized protein</fullName>
    </submittedName>
</protein>
<organism evidence="1 2">
    <name type="scientific">Bradyrhizobium lablabi</name>
    <dbReference type="NCBI Taxonomy" id="722472"/>
    <lineage>
        <taxon>Bacteria</taxon>
        <taxon>Pseudomonadati</taxon>
        <taxon>Pseudomonadota</taxon>
        <taxon>Alphaproteobacteria</taxon>
        <taxon>Hyphomicrobiales</taxon>
        <taxon>Nitrobacteraceae</taxon>
        <taxon>Bradyrhizobium</taxon>
    </lineage>
</organism>
<sequence length="453" mass="47798">MFPSSGVPATDAHNTILDPNTVNCDDLWYSTTRCQPRFDPAAANATLSELINLVNCAGIPYDCTKFDNLCRAVRYLTKMYCAPLTGGPAAYGAVFDPPLLELPDDCCTHFTVIPNVENNGAVTINLHPVLRNDLQELRPGDFTAGIPIELIWCNGKFVVPYMVRSQTPVEFKGQLDYWVRPDGSDATGDGTANSPSKAFRTINYAFQTAMSRYVRSPEMILNIRLGIPGDYEGARIYKFPGIINIIGDIVAPAGYRIHCSTGADGGVCIFAEGSTVHTRGVNLILDAQSTLTGTGPIGVFAYRNAVMSFSHGRAELNINGHAISSGFFESGGGVLHISEGSVVVDGKGRQIAHGMGSQANAGFTGCTGAVTPNQLTITWINCNFIVAAYWAYALAGVGVSNDVISGVPVVTVVDSGCVGPEYNATVNAFVYGGGKVIPGATAGSVGSGGVFQP</sequence>
<comment type="caution">
    <text evidence="1">The sequence shown here is derived from an EMBL/GenBank/DDBJ whole genome shotgun (WGS) entry which is preliminary data.</text>
</comment>
<evidence type="ECO:0000313" key="1">
    <source>
        <dbReference type="EMBL" id="KRR21372.1"/>
    </source>
</evidence>
<dbReference type="Proteomes" id="UP000051660">
    <property type="component" value="Unassembled WGS sequence"/>
</dbReference>
<dbReference type="AlphaFoldDB" id="A0A0R3MNN8"/>
<accession>A0A0R3MNN8</accession>
<name>A0A0R3MNN8_9BRAD</name>
<dbReference type="EMBL" id="LLYB01000081">
    <property type="protein sequence ID" value="KRR21372.1"/>
    <property type="molecule type" value="Genomic_DNA"/>
</dbReference>
<reference evidence="1 2" key="1">
    <citation type="submission" date="2014-03" db="EMBL/GenBank/DDBJ databases">
        <title>Bradyrhizobium valentinum sp. nov., isolated from effective nodules of Lupinus mariae-josephae, a lupine endemic of basic-lime soils in Eastern Spain.</title>
        <authorList>
            <person name="Duran D."/>
            <person name="Rey L."/>
            <person name="Navarro A."/>
            <person name="Busquets A."/>
            <person name="Imperial J."/>
            <person name="Ruiz-Argueso T."/>
        </authorList>
    </citation>
    <scope>NUCLEOTIDE SEQUENCE [LARGE SCALE GENOMIC DNA]</scope>
    <source>
        <strain evidence="1 2">CCBAU 23086</strain>
    </source>
</reference>